<evidence type="ECO:0000313" key="3">
    <source>
        <dbReference type="Proteomes" id="UP001501821"/>
    </source>
</evidence>
<feature type="domain" description="AbiEi antitoxin N-terminal" evidence="1">
    <location>
        <begin position="12"/>
        <end position="48"/>
    </location>
</feature>
<organism evidence="2 3">
    <name type="scientific">Nocardioides panacisoli</name>
    <dbReference type="NCBI Taxonomy" id="627624"/>
    <lineage>
        <taxon>Bacteria</taxon>
        <taxon>Bacillati</taxon>
        <taxon>Actinomycetota</taxon>
        <taxon>Actinomycetes</taxon>
        <taxon>Propionibacteriales</taxon>
        <taxon>Nocardioidaceae</taxon>
        <taxon>Nocardioides</taxon>
    </lineage>
</organism>
<name>A0ABP7IX46_9ACTN</name>
<evidence type="ECO:0000259" key="1">
    <source>
        <dbReference type="Pfam" id="PF13338"/>
    </source>
</evidence>
<keyword evidence="3" id="KW-1185">Reference proteome</keyword>
<protein>
    <recommendedName>
        <fullName evidence="1">AbiEi antitoxin N-terminal domain-containing protein</fullName>
    </recommendedName>
</protein>
<proteinExistence type="predicted"/>
<dbReference type="EMBL" id="BAABAH010000014">
    <property type="protein sequence ID" value="GAA3829350.1"/>
    <property type="molecule type" value="Genomic_DNA"/>
</dbReference>
<dbReference type="InterPro" id="IPR025159">
    <property type="entry name" value="AbiEi_N"/>
</dbReference>
<sequence>MELLRGLTAAVGYFTRPQALSAGFADKDLTRLVRRRELTRFRRGAYAFSDEWSRLDAVGRHNVRANAVMHSLGPSVALSHQSAAARHGLDLWGLPLGKVHVTRLDAATGRVEGDVVHHEGKIADEDLVTVDGLATVRAERAVLEAGSRVSNEAALALFDAGLRVKAFDRAALERTFEAMESWPFMRHLHIPVRMADGRSGSIGESRGMWAFFVLGLPRPVLQYEVRDLTGALIGITDWAWPDHGVLGEFDGRVKYGRLLRPGQQAGDAVFQEKRREDMLREATQCAMLRLVWADYDERASIGDRFWRLSRKIG</sequence>
<gene>
    <name evidence="2" type="ORF">GCM10022242_33390</name>
</gene>
<accession>A0ABP7IX46</accession>
<comment type="caution">
    <text evidence="2">The sequence shown here is derived from an EMBL/GenBank/DDBJ whole genome shotgun (WGS) entry which is preliminary data.</text>
</comment>
<evidence type="ECO:0000313" key="2">
    <source>
        <dbReference type="EMBL" id="GAA3829350.1"/>
    </source>
</evidence>
<dbReference type="Proteomes" id="UP001501821">
    <property type="component" value="Unassembled WGS sequence"/>
</dbReference>
<dbReference type="Pfam" id="PF13338">
    <property type="entry name" value="AbiEi_4"/>
    <property type="match status" value="1"/>
</dbReference>
<reference evidence="3" key="1">
    <citation type="journal article" date="2019" name="Int. J. Syst. Evol. Microbiol.">
        <title>The Global Catalogue of Microorganisms (GCM) 10K type strain sequencing project: providing services to taxonomists for standard genome sequencing and annotation.</title>
        <authorList>
            <consortium name="The Broad Institute Genomics Platform"/>
            <consortium name="The Broad Institute Genome Sequencing Center for Infectious Disease"/>
            <person name="Wu L."/>
            <person name="Ma J."/>
        </authorList>
    </citation>
    <scope>NUCLEOTIDE SEQUENCE [LARGE SCALE GENOMIC DNA]</scope>
    <source>
        <strain evidence="3">JCM 16953</strain>
    </source>
</reference>